<keyword evidence="1" id="KW-0812">Transmembrane</keyword>
<comment type="caution">
    <text evidence="2">The sequence shown here is derived from an EMBL/GenBank/DDBJ whole genome shotgun (WGS) entry which is preliminary data.</text>
</comment>
<dbReference type="EMBL" id="JRMW01000038">
    <property type="protein sequence ID" value="KGF03570.1"/>
    <property type="molecule type" value="Genomic_DNA"/>
</dbReference>
<dbReference type="Proteomes" id="UP000029579">
    <property type="component" value="Unassembled WGS sequence"/>
</dbReference>
<dbReference type="eggNOG" id="COG4769">
    <property type="taxonomic scope" value="Bacteria"/>
</dbReference>
<dbReference type="AlphaFoldDB" id="A0A095X0G7"/>
<reference evidence="2 3" key="1">
    <citation type="submission" date="2014-07" db="EMBL/GenBank/DDBJ databases">
        <authorList>
            <person name="McCorrison J."/>
            <person name="Sanka R."/>
            <person name="Torralba M."/>
            <person name="Gillis M."/>
            <person name="Haft D.H."/>
            <person name="Methe B."/>
            <person name="Sutton G."/>
            <person name="Nelson K.E."/>
        </authorList>
    </citation>
    <scope>NUCLEOTIDE SEQUENCE [LARGE SCALE GENOMIC DNA]</scope>
    <source>
        <strain evidence="2 3">S7-1-13</strain>
    </source>
</reference>
<dbReference type="OrthoDB" id="9799095at2"/>
<evidence type="ECO:0000313" key="3">
    <source>
        <dbReference type="Proteomes" id="UP000029579"/>
    </source>
</evidence>
<dbReference type="PIRSF" id="PIRSF027391">
    <property type="entry name" value="Hpre_diP_synt_I"/>
    <property type="match status" value="1"/>
</dbReference>
<name>A0A095X0G7_9FIRM</name>
<proteinExistence type="predicted"/>
<protein>
    <submittedName>
        <fullName evidence="2">Heptaprenyl diphosphate synthase</fullName>
    </submittedName>
</protein>
<gene>
    <name evidence="2" type="ORF">HMPREF1630_07145</name>
</gene>
<dbReference type="InterPro" id="IPR010898">
    <property type="entry name" value="Hpre_diP_synth_I"/>
</dbReference>
<accession>A0A095X0G7</accession>
<dbReference type="RefSeq" id="WP_037328331.1">
    <property type="nucleotide sequence ID" value="NZ_JRMW01000038.1"/>
</dbReference>
<feature type="transmembrane region" description="Helical" evidence="1">
    <location>
        <begin position="136"/>
        <end position="161"/>
    </location>
</feature>
<evidence type="ECO:0000256" key="1">
    <source>
        <dbReference type="SAM" id="Phobius"/>
    </source>
</evidence>
<dbReference type="InterPro" id="IPR014535">
    <property type="entry name" value="Hpre_diP_synt_I"/>
</dbReference>
<feature type="transmembrane region" description="Helical" evidence="1">
    <location>
        <begin position="68"/>
        <end position="98"/>
    </location>
</feature>
<dbReference type="Gene3D" id="1.10.1760.20">
    <property type="match status" value="1"/>
</dbReference>
<keyword evidence="1" id="KW-0472">Membrane</keyword>
<feature type="transmembrane region" description="Helical" evidence="1">
    <location>
        <begin position="38"/>
        <end position="56"/>
    </location>
</feature>
<evidence type="ECO:0000313" key="2">
    <source>
        <dbReference type="EMBL" id="KGF03570.1"/>
    </source>
</evidence>
<organism evidence="2 3">
    <name type="scientific">Anaerococcus lactolyticus S7-1-13</name>
    <dbReference type="NCBI Taxonomy" id="1284686"/>
    <lineage>
        <taxon>Bacteria</taxon>
        <taxon>Bacillati</taxon>
        <taxon>Bacillota</taxon>
        <taxon>Tissierellia</taxon>
        <taxon>Tissierellales</taxon>
        <taxon>Peptoniphilaceae</taxon>
        <taxon>Anaerococcus</taxon>
    </lineage>
</organism>
<sequence>MMGKNIKDLTNMALLVALALIISLIELQIPVPVPIPGAKLGLSNIIILVSLYFYGFKASLTIALLKSFMLVLITGAVTSFFYSAAGAILSSIAMAIGLKYHDRLFSFIGVSEIGAFAHNLGQIIVSAIIMENIKMFTYFPALVIVGTFSGFFVGLSSNFIIKHMKKINIGENV</sequence>
<keyword evidence="1" id="KW-1133">Transmembrane helix</keyword>
<dbReference type="Pfam" id="PF07456">
    <property type="entry name" value="Hpre_diP_synt_I"/>
    <property type="match status" value="1"/>
</dbReference>